<keyword evidence="1" id="KW-0500">Molybdenum</keyword>
<dbReference type="SMART" id="SM01008">
    <property type="entry name" value="Ald_Xan_dh_C"/>
    <property type="match status" value="1"/>
</dbReference>
<dbReference type="InterPro" id="IPR046867">
    <property type="entry name" value="AldOxase/xan_DH_MoCoBD2"/>
</dbReference>
<dbReference type="Proteomes" id="UP000448292">
    <property type="component" value="Unassembled WGS sequence"/>
</dbReference>
<dbReference type="InterPro" id="IPR016208">
    <property type="entry name" value="Ald_Oxase/xanthine_DH-like"/>
</dbReference>
<comment type="caution">
    <text evidence="5">The sequence shown here is derived from an EMBL/GenBank/DDBJ whole genome shotgun (WGS) entry which is preliminary data.</text>
</comment>
<dbReference type="Pfam" id="PF20256">
    <property type="entry name" value="MoCoBD_2"/>
    <property type="match status" value="1"/>
</dbReference>
<feature type="compositionally biased region" description="Polar residues" evidence="3">
    <location>
        <begin position="525"/>
        <end position="543"/>
    </location>
</feature>
<dbReference type="InterPro" id="IPR036856">
    <property type="entry name" value="Ald_Oxase/Xan_DH_a/b_sf"/>
</dbReference>
<dbReference type="SUPFAM" id="SSF56003">
    <property type="entry name" value="Molybdenum cofactor-binding domain"/>
    <property type="match status" value="1"/>
</dbReference>
<reference evidence="5 6" key="1">
    <citation type="submission" date="2018-06" db="EMBL/GenBank/DDBJ databases">
        <title>Complete genome of Desulfovibrio indonesiensis P37SLT.</title>
        <authorList>
            <person name="Crispim J.S."/>
            <person name="Vidigal P.M.P."/>
            <person name="Silva L.C.F."/>
            <person name="Laguardia C.N."/>
            <person name="Araujo L.C."/>
            <person name="Dias R.S."/>
            <person name="Sousa M.P."/>
            <person name="Paula S.O."/>
            <person name="Silva C."/>
        </authorList>
    </citation>
    <scope>NUCLEOTIDE SEQUENCE [LARGE SCALE GENOMIC DNA]</scope>
    <source>
        <strain evidence="5 6">P37SLT</strain>
    </source>
</reference>
<gene>
    <name evidence="5" type="ORF">DPQ33_08530</name>
</gene>
<dbReference type="Pfam" id="PF01315">
    <property type="entry name" value="Ald_Xan_dh_C"/>
    <property type="match status" value="1"/>
</dbReference>
<dbReference type="AlphaFoldDB" id="A0A7M3MF83"/>
<dbReference type="PANTHER" id="PTHR11908:SF132">
    <property type="entry name" value="ALDEHYDE OXIDASE 1-RELATED"/>
    <property type="match status" value="1"/>
</dbReference>
<evidence type="ECO:0000259" key="4">
    <source>
        <dbReference type="SMART" id="SM01008"/>
    </source>
</evidence>
<dbReference type="Pfam" id="PF02738">
    <property type="entry name" value="MoCoBD_1"/>
    <property type="match status" value="1"/>
</dbReference>
<proteinExistence type="predicted"/>
<dbReference type="InterPro" id="IPR037165">
    <property type="entry name" value="AldOxase/xan_DH_Mopterin-bd_sf"/>
</dbReference>
<dbReference type="RefSeq" id="WP_144302793.1">
    <property type="nucleotide sequence ID" value="NZ_QMIE01000006.1"/>
</dbReference>
<evidence type="ECO:0000256" key="1">
    <source>
        <dbReference type="ARBA" id="ARBA00022505"/>
    </source>
</evidence>
<feature type="region of interest" description="Disordered" evidence="3">
    <location>
        <begin position="1"/>
        <end position="38"/>
    </location>
</feature>
<dbReference type="Gene3D" id="3.90.1170.50">
    <property type="entry name" value="Aldehyde oxidase/xanthine dehydrogenase, a/b hammerhead"/>
    <property type="match status" value="1"/>
</dbReference>
<dbReference type="GO" id="GO:0005506">
    <property type="term" value="F:iron ion binding"/>
    <property type="evidence" value="ECO:0007669"/>
    <property type="project" value="InterPro"/>
</dbReference>
<keyword evidence="6" id="KW-1185">Reference proteome</keyword>
<dbReference type="GO" id="GO:0016491">
    <property type="term" value="F:oxidoreductase activity"/>
    <property type="evidence" value="ECO:0007669"/>
    <property type="project" value="UniProtKB-KW"/>
</dbReference>
<feature type="domain" description="Aldehyde oxidase/xanthine dehydrogenase a/b hammerhead" evidence="4">
    <location>
        <begin position="49"/>
        <end position="154"/>
    </location>
</feature>
<protein>
    <submittedName>
        <fullName evidence="5">Xanthine dehydrogenase family protein molybdopterin-binding subunit</fullName>
    </submittedName>
</protein>
<feature type="region of interest" description="Disordered" evidence="3">
    <location>
        <begin position="525"/>
        <end position="544"/>
    </location>
</feature>
<dbReference type="SUPFAM" id="SSF54665">
    <property type="entry name" value="CO dehydrogenase molybdoprotein N-domain-like"/>
    <property type="match status" value="1"/>
</dbReference>
<accession>A0A7M3MF83</accession>
<dbReference type="InterPro" id="IPR008274">
    <property type="entry name" value="AldOxase/xan_DH_MoCoBD1"/>
</dbReference>
<evidence type="ECO:0000313" key="6">
    <source>
        <dbReference type="Proteomes" id="UP000448292"/>
    </source>
</evidence>
<dbReference type="InterPro" id="IPR000674">
    <property type="entry name" value="Ald_Oxase/Xan_DH_a/b"/>
</dbReference>
<dbReference type="Gene3D" id="3.30.365.10">
    <property type="entry name" value="Aldehyde oxidase/xanthine dehydrogenase, molybdopterin binding domain"/>
    <property type="match status" value="4"/>
</dbReference>
<organism evidence="5 6">
    <name type="scientific">Oceanidesulfovibrio indonesiensis</name>
    <dbReference type="NCBI Taxonomy" id="54767"/>
    <lineage>
        <taxon>Bacteria</taxon>
        <taxon>Pseudomonadati</taxon>
        <taxon>Thermodesulfobacteriota</taxon>
        <taxon>Desulfovibrionia</taxon>
        <taxon>Desulfovibrionales</taxon>
        <taxon>Desulfovibrionaceae</taxon>
        <taxon>Oceanidesulfovibrio</taxon>
    </lineage>
</organism>
<evidence type="ECO:0000256" key="3">
    <source>
        <dbReference type="SAM" id="MobiDB-lite"/>
    </source>
</evidence>
<dbReference type="PANTHER" id="PTHR11908">
    <property type="entry name" value="XANTHINE DEHYDROGENASE"/>
    <property type="match status" value="1"/>
</dbReference>
<sequence length="770" mass="83301">MSARKSTLYYEAGNPYPQVPEPGKEPAPWSDTNAVGTRKPRVDGYERISGAAVYPSDVTLPDMLYAASLASPHPNALLKSLDVSEAEKMDGVHAVITPDSPQADLKWSYEDMEVSLLDRNARYEGWIVAAVAANTPYKAHDAIRAMKPQWELMPFVSDEREALNARASRVHPHGNIVQEEEYARGDVAAGFSEADTVLEYDYRTQAELHTPIELHGCVARWDGDDLTIWESTQGVYAVQSRIAEVLGMPLSRVRVIGHYVGGGFGSKLRTSKYSIIAALLARQAKRPVKFFHTREHTFLDMGNRPALSMHLKAGVKKGGALTALEFSGVGASGAYPAGGTSLVDWQIKDLYTCPNVTTKLTDVYINAGPARPFRAPGYPQGNWAMEQMMDALAREIGMDPVDLRLKNIPLYSQAREGNPEYTTTGLAECIRKGAEVFGWQESRKRTAAQDKNATVRRGVGMAACNWFVGGGWPPSTVVVRLFADGSVNLNMGASDIGTGTKTIMALVVAEEMGVDHDSVQIENADTGTTQYTPPSGGSKTVPSESPAVRMACLKVKEQLMEMAAEDLEESPENLVFAGRAIHTKGDSSNSVDITALSRLATQKVVIGVGHKKPNPEDKVVVPFGAQFCEVEVNTLTGEVDLLRFVAAHESGRVMDRLTYDCQVIGGIAMGIGLAATEMRVLDSRTGKLCNRNWHDYKLPTALDVAPDTVSEPIEMPDDQANSTGAKGLGEPVTVPTASAIANAVYDAVGVRMFETPINPSTLAARIADKT</sequence>
<name>A0A7M3MF83_9BACT</name>
<dbReference type="OrthoDB" id="9775084at2"/>
<evidence type="ECO:0000256" key="2">
    <source>
        <dbReference type="ARBA" id="ARBA00023002"/>
    </source>
</evidence>
<dbReference type="EMBL" id="QMIE01000006">
    <property type="protein sequence ID" value="TVM17676.1"/>
    <property type="molecule type" value="Genomic_DNA"/>
</dbReference>
<evidence type="ECO:0000313" key="5">
    <source>
        <dbReference type="EMBL" id="TVM17676.1"/>
    </source>
</evidence>
<keyword evidence="2" id="KW-0560">Oxidoreductase</keyword>